<dbReference type="AlphaFoldDB" id="A0A226E333"/>
<evidence type="ECO:0000313" key="4">
    <source>
        <dbReference type="Proteomes" id="UP000198287"/>
    </source>
</evidence>
<organism evidence="3 4">
    <name type="scientific">Folsomia candida</name>
    <name type="common">Springtail</name>
    <dbReference type="NCBI Taxonomy" id="158441"/>
    <lineage>
        <taxon>Eukaryota</taxon>
        <taxon>Metazoa</taxon>
        <taxon>Ecdysozoa</taxon>
        <taxon>Arthropoda</taxon>
        <taxon>Hexapoda</taxon>
        <taxon>Collembola</taxon>
        <taxon>Entomobryomorpha</taxon>
        <taxon>Isotomoidea</taxon>
        <taxon>Isotomidae</taxon>
        <taxon>Proisotominae</taxon>
        <taxon>Folsomia</taxon>
    </lineage>
</organism>
<evidence type="ECO:0000256" key="1">
    <source>
        <dbReference type="SAM" id="MobiDB-lite"/>
    </source>
</evidence>
<keyword evidence="2" id="KW-1133">Transmembrane helix</keyword>
<dbReference type="Proteomes" id="UP000198287">
    <property type="component" value="Unassembled WGS sequence"/>
</dbReference>
<name>A0A226E333_FOLCA</name>
<evidence type="ECO:0000313" key="3">
    <source>
        <dbReference type="EMBL" id="OXA50906.1"/>
    </source>
</evidence>
<reference evidence="3 4" key="1">
    <citation type="submission" date="2015-12" db="EMBL/GenBank/DDBJ databases">
        <title>The genome of Folsomia candida.</title>
        <authorList>
            <person name="Faddeeva A."/>
            <person name="Derks M.F."/>
            <person name="Anvar Y."/>
            <person name="Smit S."/>
            <person name="Van Straalen N."/>
            <person name="Roelofs D."/>
        </authorList>
    </citation>
    <scope>NUCLEOTIDE SEQUENCE [LARGE SCALE GENOMIC DNA]</scope>
    <source>
        <strain evidence="3 4">VU population</strain>
        <tissue evidence="3">Whole body</tissue>
    </source>
</reference>
<feature type="region of interest" description="Disordered" evidence="1">
    <location>
        <begin position="1"/>
        <end position="48"/>
    </location>
</feature>
<sequence>MSSFSGKKKNSVYPGNDNLLSVPNGTSHAAATPPKPKPSPNHAKLERKPSKLWTEEIQALKSCEEFFIKQTNLQTEEQTFSPSYYDIRNAKGKLTFKAIESVDPAIRDLYHSKEKGGKPPFMISIFDMKAGKEMLKINANLRQGVMLVYVKQSIEDKVIGIVRRLLPRCPLSSSTFSIERPNGADDEEANRREEMVTASFPGDITATNKALLLASLFMLDNIYFQHKRRIRERPKISRTCYIVITIVTVVILIGVLAAVFGGGGYQGNRTGGGGRRPGLG</sequence>
<accession>A0A226E333</accession>
<evidence type="ECO:0000256" key="2">
    <source>
        <dbReference type="SAM" id="Phobius"/>
    </source>
</evidence>
<evidence type="ECO:0008006" key="5">
    <source>
        <dbReference type="Google" id="ProtNLM"/>
    </source>
</evidence>
<protein>
    <recommendedName>
        <fullName evidence="5">Phospholipid scramblase</fullName>
    </recommendedName>
</protein>
<keyword evidence="2" id="KW-0472">Membrane</keyword>
<proteinExistence type="predicted"/>
<keyword evidence="4" id="KW-1185">Reference proteome</keyword>
<keyword evidence="2" id="KW-0812">Transmembrane</keyword>
<feature type="transmembrane region" description="Helical" evidence="2">
    <location>
        <begin position="239"/>
        <end position="260"/>
    </location>
</feature>
<feature type="compositionally biased region" description="Basic residues" evidence="1">
    <location>
        <begin position="1"/>
        <end position="10"/>
    </location>
</feature>
<gene>
    <name evidence="3" type="ORF">Fcan01_13914</name>
</gene>
<dbReference type="EMBL" id="LNIX01000008">
    <property type="protein sequence ID" value="OXA50906.1"/>
    <property type="molecule type" value="Genomic_DNA"/>
</dbReference>
<comment type="caution">
    <text evidence="3">The sequence shown here is derived from an EMBL/GenBank/DDBJ whole genome shotgun (WGS) entry which is preliminary data.</text>
</comment>